<gene>
    <name evidence="1" type="ORF">CA606_05925</name>
</gene>
<name>A0A290MU87_CAUVI</name>
<keyword evidence="1" id="KW-0282">Flagellum</keyword>
<organism evidence="1 2">
    <name type="scientific">Caulobacter vibrioides</name>
    <name type="common">Caulobacter crescentus</name>
    <dbReference type="NCBI Taxonomy" id="155892"/>
    <lineage>
        <taxon>Bacteria</taxon>
        <taxon>Pseudomonadati</taxon>
        <taxon>Pseudomonadota</taxon>
        <taxon>Alphaproteobacteria</taxon>
        <taxon>Caulobacterales</taxon>
        <taxon>Caulobacteraceae</taxon>
        <taxon>Caulobacter</taxon>
    </lineage>
</organism>
<evidence type="ECO:0000313" key="2">
    <source>
        <dbReference type="Proteomes" id="UP000217311"/>
    </source>
</evidence>
<dbReference type="AlphaFoldDB" id="A0A290MU87"/>
<dbReference type="GO" id="GO:0044781">
    <property type="term" value="P:bacterial-type flagellum organization"/>
    <property type="evidence" value="ECO:0007669"/>
    <property type="project" value="InterPro"/>
</dbReference>
<keyword evidence="1" id="KW-0966">Cell projection</keyword>
<keyword evidence="1" id="KW-0969">Cilium</keyword>
<dbReference type="RefSeq" id="WP_096051364.1">
    <property type="nucleotide sequence ID" value="NZ_CP023315.3"/>
</dbReference>
<dbReference type="Pfam" id="PF07309">
    <property type="entry name" value="FlaF"/>
    <property type="match status" value="1"/>
</dbReference>
<accession>A0A290MU87</accession>
<proteinExistence type="predicted"/>
<dbReference type="EMBL" id="CP023315">
    <property type="protein sequence ID" value="ATC31927.1"/>
    <property type="molecule type" value="Genomic_DNA"/>
</dbReference>
<reference evidence="2" key="1">
    <citation type="submission" date="2017-09" db="EMBL/GenBank/DDBJ databases">
        <title>Genome evolution observed in wild isolates of Caulobacter crescentus.</title>
        <authorList>
            <person name="Ely B."/>
            <person name="Wilson K."/>
            <person name="Scott D."/>
        </authorList>
    </citation>
    <scope>NUCLEOTIDE SEQUENCE [LARGE SCALE GENOMIC DNA]</scope>
    <source>
        <strain evidence="2">CB13b1a</strain>
    </source>
</reference>
<sequence>MSLRAYQQAATRAENPREMEYRLFGQVTRALMDASQAPADDIATRIDALDWNRKVWSALATDCSLPENQLPMELRASIISLSLWVGRHSSAVMRKEEDFEPLIEINRMIMQGLAGRADAA</sequence>
<evidence type="ECO:0000313" key="1">
    <source>
        <dbReference type="EMBL" id="ATC31927.1"/>
    </source>
</evidence>
<dbReference type="InterPro" id="IPR010845">
    <property type="entry name" value="FlaF"/>
</dbReference>
<dbReference type="Proteomes" id="UP000217311">
    <property type="component" value="Chromosome"/>
</dbReference>
<protein>
    <submittedName>
        <fullName evidence="1">Flagellar biosynthesis regulatory protein FlaF</fullName>
    </submittedName>
</protein>
<dbReference type="NCBIfam" id="NF009435">
    <property type="entry name" value="PRK12794.1"/>
    <property type="match status" value="1"/>
</dbReference>